<proteinExistence type="predicted"/>
<keyword evidence="4" id="KW-1185">Reference proteome</keyword>
<feature type="compositionally biased region" description="Basic and acidic residues" evidence="1">
    <location>
        <begin position="384"/>
        <end position="402"/>
    </location>
</feature>
<sequence length="614" mass="69094">MTHMTPTVLLFACCLTVLSFGYFLFHSWNFDKFQSLIPTKRRAFKVGIAWSLIFANICFASWNAALAYFKYTVGYTDIPGLGNIPTPYQLWPQDFKNATIPLYYFLALAFTLHLSIQTEETCYWIHLVKSIRGITTSTWVSSLWFKIWVMASLAGAAGIFGAVIPFDDDPQAMELHIFTAGSIYSALFTLSSVYVIWKFPALIDSVRSQGGSRVVIERLKYHRRLTQYRMVSRVIFVACFLVCIPPPNTSAGTNKQSLSIDGFTPEEHIAHDPFGTDLLLMVGAMGLVGSSIISVYMFFPPDQPLPSIPDSRSLLGPQIDTFDSTTSLHYHPSLSRANSDKYSKPIIMVNPPSSGGIPRKTSQSNFGEVTREGRGIPRKISRPRLGEMTREEAEDWEREREIQQITSQISVVAPFATPPTRSIDLPRFSTDRRERPRVDRERRGSSDRDGDRVGRNSKSNNNSTSDLSDAEKAREAQNQYAWSLLADHLRLPEDAMGLISEATEMNRKAWRAAQRAAQDIMVPPNLRQHYPPSVESREVLEVREHEVDHPLGEEGRGASTMHTERKKNKEERHQPPATSRVQIPMTSFRSLPPPLRRGPSGSAGPTPHTDISEE</sequence>
<feature type="compositionally biased region" description="Basic and acidic residues" evidence="1">
    <location>
        <begin position="547"/>
        <end position="556"/>
    </location>
</feature>
<feature type="region of interest" description="Disordered" evidence="1">
    <location>
        <begin position="350"/>
        <end position="472"/>
    </location>
</feature>
<dbReference type="AlphaFoldDB" id="A0A4V1M3L2"/>
<accession>A0A4V1M3L2</accession>
<feature type="transmembrane region" description="Helical" evidence="2">
    <location>
        <begin position="46"/>
        <end position="69"/>
    </location>
</feature>
<feature type="transmembrane region" description="Helical" evidence="2">
    <location>
        <begin position="6"/>
        <end position="25"/>
    </location>
</feature>
<feature type="compositionally biased region" description="Basic and acidic residues" evidence="1">
    <location>
        <begin position="429"/>
        <end position="454"/>
    </location>
</feature>
<dbReference type="Proteomes" id="UP000289152">
    <property type="component" value="Unassembled WGS sequence"/>
</dbReference>
<feature type="compositionally biased region" description="Polar residues" evidence="1">
    <location>
        <begin position="576"/>
        <end position="588"/>
    </location>
</feature>
<dbReference type="InParanoid" id="A0A4V1M3L2"/>
<reference evidence="3 4" key="1">
    <citation type="submission" date="2016-06" db="EMBL/GenBank/DDBJ databases">
        <title>Evolution of pathogenesis and genome organization in the Tremellales.</title>
        <authorList>
            <person name="Cuomo C."/>
            <person name="Litvintseva A."/>
            <person name="Heitman J."/>
            <person name="Chen Y."/>
            <person name="Sun S."/>
            <person name="Springer D."/>
            <person name="Dromer F."/>
            <person name="Young S."/>
            <person name="Zeng Q."/>
            <person name="Chapman S."/>
            <person name="Gujja S."/>
            <person name="Saif S."/>
            <person name="Birren B."/>
        </authorList>
    </citation>
    <scope>NUCLEOTIDE SEQUENCE [LARGE SCALE GENOMIC DNA]</scope>
    <source>
        <strain evidence="3 4">ATCC 28783</strain>
    </source>
</reference>
<evidence type="ECO:0000256" key="2">
    <source>
        <dbReference type="SAM" id="Phobius"/>
    </source>
</evidence>
<evidence type="ECO:0000313" key="3">
    <source>
        <dbReference type="EMBL" id="RXK37257.1"/>
    </source>
</evidence>
<evidence type="ECO:0000313" key="4">
    <source>
        <dbReference type="Proteomes" id="UP000289152"/>
    </source>
</evidence>
<organism evidence="3 4">
    <name type="scientific">Tremella mesenterica</name>
    <name type="common">Jelly fungus</name>
    <dbReference type="NCBI Taxonomy" id="5217"/>
    <lineage>
        <taxon>Eukaryota</taxon>
        <taxon>Fungi</taxon>
        <taxon>Dikarya</taxon>
        <taxon>Basidiomycota</taxon>
        <taxon>Agaricomycotina</taxon>
        <taxon>Tremellomycetes</taxon>
        <taxon>Tremellales</taxon>
        <taxon>Tremellaceae</taxon>
        <taxon>Tremella</taxon>
    </lineage>
</organism>
<dbReference type="EMBL" id="SDIL01000073">
    <property type="protein sequence ID" value="RXK37257.1"/>
    <property type="molecule type" value="Genomic_DNA"/>
</dbReference>
<protein>
    <submittedName>
        <fullName evidence="3">Uncharacterized protein</fullName>
    </submittedName>
</protein>
<dbReference type="VEuPathDB" id="FungiDB:TREMEDRAFT_64357"/>
<feature type="region of interest" description="Disordered" evidence="1">
    <location>
        <begin position="547"/>
        <end position="614"/>
    </location>
</feature>
<feature type="transmembrane region" description="Helical" evidence="2">
    <location>
        <begin position="143"/>
        <end position="164"/>
    </location>
</feature>
<keyword evidence="2" id="KW-0472">Membrane</keyword>
<feature type="transmembrane region" description="Helical" evidence="2">
    <location>
        <begin position="278"/>
        <end position="299"/>
    </location>
</feature>
<name>A0A4V1M3L2_TREME</name>
<keyword evidence="2" id="KW-0812">Transmembrane</keyword>
<keyword evidence="2" id="KW-1133">Transmembrane helix</keyword>
<evidence type="ECO:0000256" key="1">
    <source>
        <dbReference type="SAM" id="MobiDB-lite"/>
    </source>
</evidence>
<feature type="transmembrane region" description="Helical" evidence="2">
    <location>
        <begin position="176"/>
        <end position="197"/>
    </location>
</feature>
<dbReference type="STRING" id="5217.A0A4V1M3L2"/>
<comment type="caution">
    <text evidence="3">The sequence shown here is derived from an EMBL/GenBank/DDBJ whole genome shotgun (WGS) entry which is preliminary data.</text>
</comment>
<feature type="compositionally biased region" description="Polar residues" evidence="1">
    <location>
        <begin position="456"/>
        <end position="467"/>
    </location>
</feature>
<dbReference type="OrthoDB" id="2384193at2759"/>
<gene>
    <name evidence="3" type="ORF">M231_05478</name>
</gene>
<feature type="transmembrane region" description="Helical" evidence="2">
    <location>
        <begin position="102"/>
        <end position="122"/>
    </location>
</feature>